<dbReference type="InterPro" id="IPR021243">
    <property type="entry name" value="DUF2804"/>
</dbReference>
<name>A0ABP9Q4H8_9PSEU</name>
<sequence length="273" mass="30476">MTRGRPVPPDPMPLWRDGRPRKLWRYVGVYGPELSLCLGSVRVGPAVQSFWAVWDRRRDLLTERTVLGRGGVGLGTPGQPADELRVRAHNLRLDLRVREDERPVTLVSPHGRSYIWTRKAPALVTGTVALDGRELAVRARGLVDDSAGYHARDTEWRWCAGVGLSTDGQPVTWNLVAGVHDVEPLTERTVWTSGMPHSVPPVRFSTRLDQVISPDGGDLRFVAEAVRRRDERVLGGLVRSEYVQPFGVFTGRLPGGLELAEGFGVMEWHLARW</sequence>
<accession>A0ABP9Q4H8</accession>
<dbReference type="SUPFAM" id="SSF159245">
    <property type="entry name" value="AttH-like"/>
    <property type="match status" value="1"/>
</dbReference>
<dbReference type="PANTHER" id="PTHR35868:SF4">
    <property type="entry name" value="DUF2804 DOMAIN-CONTAINING PROTEIN"/>
    <property type="match status" value="1"/>
</dbReference>
<evidence type="ECO:0000313" key="1">
    <source>
        <dbReference type="EMBL" id="GAA5153887.1"/>
    </source>
</evidence>
<protein>
    <recommendedName>
        <fullName evidence="3">DUF2804 family protein</fullName>
    </recommendedName>
</protein>
<evidence type="ECO:0000313" key="2">
    <source>
        <dbReference type="Proteomes" id="UP001428817"/>
    </source>
</evidence>
<dbReference type="PANTHER" id="PTHR35868">
    <property type="entry name" value="DUF2804 DOMAIN-CONTAINING PROTEIN-RELATED"/>
    <property type="match status" value="1"/>
</dbReference>
<keyword evidence="2" id="KW-1185">Reference proteome</keyword>
<dbReference type="Proteomes" id="UP001428817">
    <property type="component" value="Unassembled WGS sequence"/>
</dbReference>
<evidence type="ECO:0008006" key="3">
    <source>
        <dbReference type="Google" id="ProtNLM"/>
    </source>
</evidence>
<gene>
    <name evidence="1" type="ORF">GCM10023321_24870</name>
</gene>
<comment type="caution">
    <text evidence="1">The sequence shown here is derived from an EMBL/GenBank/DDBJ whole genome shotgun (WGS) entry which is preliminary data.</text>
</comment>
<dbReference type="EMBL" id="BAABJP010000008">
    <property type="protein sequence ID" value="GAA5153887.1"/>
    <property type="molecule type" value="Genomic_DNA"/>
</dbReference>
<dbReference type="RefSeq" id="WP_185061695.1">
    <property type="nucleotide sequence ID" value="NZ_BAABJP010000008.1"/>
</dbReference>
<organism evidence="1 2">
    <name type="scientific">Pseudonocardia eucalypti</name>
    <dbReference type="NCBI Taxonomy" id="648755"/>
    <lineage>
        <taxon>Bacteria</taxon>
        <taxon>Bacillati</taxon>
        <taxon>Actinomycetota</taxon>
        <taxon>Actinomycetes</taxon>
        <taxon>Pseudonocardiales</taxon>
        <taxon>Pseudonocardiaceae</taxon>
        <taxon>Pseudonocardia</taxon>
    </lineage>
</organism>
<dbReference type="Pfam" id="PF10974">
    <property type="entry name" value="DUF2804"/>
    <property type="match status" value="1"/>
</dbReference>
<reference evidence="2" key="1">
    <citation type="journal article" date="2019" name="Int. J. Syst. Evol. Microbiol.">
        <title>The Global Catalogue of Microorganisms (GCM) 10K type strain sequencing project: providing services to taxonomists for standard genome sequencing and annotation.</title>
        <authorList>
            <consortium name="The Broad Institute Genomics Platform"/>
            <consortium name="The Broad Institute Genome Sequencing Center for Infectious Disease"/>
            <person name="Wu L."/>
            <person name="Ma J."/>
        </authorList>
    </citation>
    <scope>NUCLEOTIDE SEQUENCE [LARGE SCALE GENOMIC DNA]</scope>
    <source>
        <strain evidence="2">JCM 18303</strain>
    </source>
</reference>
<proteinExistence type="predicted"/>